<dbReference type="GO" id="GO:0005737">
    <property type="term" value="C:cytoplasm"/>
    <property type="evidence" value="ECO:0007669"/>
    <property type="project" value="UniProtKB-SubCell"/>
</dbReference>
<proteinExistence type="inferred from homology"/>
<dbReference type="RefSeq" id="WP_075442824.1">
    <property type="nucleotide sequence ID" value="NZ_FOQK01000008.1"/>
</dbReference>
<dbReference type="GO" id="GO:0034335">
    <property type="term" value="F:DNA negative supercoiling activity"/>
    <property type="evidence" value="ECO:0007669"/>
    <property type="project" value="UniProtKB-ARBA"/>
</dbReference>
<dbReference type="OrthoDB" id="9806486at2"/>
<keyword evidence="6 9" id="KW-0799">Topoisomerase</keyword>
<dbReference type="InterPro" id="IPR006691">
    <property type="entry name" value="GyrA/parC_rep"/>
</dbReference>
<dbReference type="AlphaFoldDB" id="A0A1I3DWL0"/>
<dbReference type="InterPro" id="IPR002205">
    <property type="entry name" value="Topo_IIA_dom_A"/>
</dbReference>
<keyword evidence="4 9" id="KW-0547">Nucleotide-binding</keyword>
<protein>
    <recommendedName>
        <fullName evidence="9">DNA gyrase subunit A</fullName>
        <ecNumber evidence="9">5.6.2.2</ecNumber>
    </recommendedName>
</protein>
<dbReference type="FunFam" id="2.120.10.90:FF:000004">
    <property type="entry name" value="DNA gyrase subunit A"/>
    <property type="match status" value="1"/>
</dbReference>
<dbReference type="GO" id="GO:0005524">
    <property type="term" value="F:ATP binding"/>
    <property type="evidence" value="ECO:0007669"/>
    <property type="project" value="UniProtKB-UniRule"/>
</dbReference>
<dbReference type="Pfam" id="PF03989">
    <property type="entry name" value="DNA_gyraseA_C"/>
    <property type="match status" value="6"/>
</dbReference>
<dbReference type="Gene3D" id="3.30.1360.40">
    <property type="match status" value="1"/>
</dbReference>
<feature type="active site" description="O-(5'-phospho-DNA)-tyrosine intermediate" evidence="9 10">
    <location>
        <position position="122"/>
    </location>
</feature>
<dbReference type="Gene3D" id="3.90.199.10">
    <property type="entry name" value="Topoisomerase II, domain 5"/>
    <property type="match status" value="1"/>
</dbReference>
<evidence type="ECO:0000256" key="9">
    <source>
        <dbReference type="HAMAP-Rule" id="MF_01897"/>
    </source>
</evidence>
<dbReference type="EMBL" id="FOQK01000008">
    <property type="protein sequence ID" value="SFH91134.1"/>
    <property type="molecule type" value="Genomic_DNA"/>
</dbReference>
<dbReference type="InterPro" id="IPR013760">
    <property type="entry name" value="Topo_IIA-like_dom_sf"/>
</dbReference>
<feature type="short sequence motif" description="GyrA-box" evidence="9">
    <location>
        <begin position="525"/>
        <end position="531"/>
    </location>
</feature>
<comment type="subcellular location">
    <subcellularLocation>
        <location evidence="9">Cytoplasm</location>
    </subcellularLocation>
</comment>
<comment type="miscellaneous">
    <text evidence="9">Few gyrases are as efficient as E.coli at forming negative supercoils. Not all organisms have 2 type II topoisomerases; in organisms with a single type II topoisomerase this enzyme also has to decatenate newly replicated chromosomes.</text>
</comment>
<evidence type="ECO:0000259" key="11">
    <source>
        <dbReference type="PROSITE" id="PS52040"/>
    </source>
</evidence>
<dbReference type="NCBIfam" id="NF004043">
    <property type="entry name" value="PRK05560.1"/>
    <property type="match status" value="1"/>
</dbReference>
<keyword evidence="5 9" id="KW-0067">ATP-binding</keyword>
<gene>
    <name evidence="9" type="primary">gyrA</name>
    <name evidence="12" type="ORF">SAMN04487861_10835</name>
</gene>
<dbReference type="SMART" id="SM00434">
    <property type="entry name" value="TOP4c"/>
    <property type="match status" value="1"/>
</dbReference>
<reference evidence="12 13" key="1">
    <citation type="submission" date="2016-10" db="EMBL/GenBank/DDBJ databases">
        <authorList>
            <person name="de Groot N.N."/>
        </authorList>
    </citation>
    <scope>NUCLEOTIDE SEQUENCE [LARGE SCALE GENOMIC DNA]</scope>
    <source>
        <strain evidence="12 13">Z108</strain>
    </source>
</reference>
<keyword evidence="3 9" id="KW-0963">Cytoplasm</keyword>
<evidence type="ECO:0000313" key="12">
    <source>
        <dbReference type="EMBL" id="SFH91134.1"/>
    </source>
</evidence>
<dbReference type="GO" id="GO:0006261">
    <property type="term" value="P:DNA-templated DNA replication"/>
    <property type="evidence" value="ECO:0007669"/>
    <property type="project" value="UniProtKB-UniRule"/>
</dbReference>
<dbReference type="InterPro" id="IPR013757">
    <property type="entry name" value="Topo_IIA_A_a_sf"/>
</dbReference>
<evidence type="ECO:0000256" key="5">
    <source>
        <dbReference type="ARBA" id="ARBA00022840"/>
    </source>
</evidence>
<sequence length="809" mass="90267">MDFGQGKIVPVNLEHEMKNCYIDYAMSVIVARALPDVRDGLKPVHRRILYAMQEAGMGSNKPYKKSARIVGEVLGKYHPHGDSSVYDAIVRMAQDFSMRYMLADGHGNFGSVDGDPAAAMRYTEVRMSKISELMLQDIDKDTVEFVPNYDESMKEPSVLPAKFPQLLVNGTSGIAVGMATNIPPHNMSEVIDGTLMLIDNPDATVDELMTVIKGPDFPTAGLILGKEGIRQAYTTGRGIIKMRANAHIETMSNGKPRIIVTELPYQVNKARLVEKIAQLVRDKQIEGITDLRDESDRNGMRVVVDLRKDSNPNVILNQLYKHTQLQESFGVIMLALVDGKPQVLNLKQVLHYYIKHQEDVITRRTKYELAKAEARAHILEGLTIALDHLDAVITTIRESRTADIAREALMSGFKLSEKQAQAILDLRLQRLTGLERDKIQEEYQEVLKAIEEYKAILADEQRILGIIKDELTAVKEKYGDERRTKLTIDTSEIDVEDLIAEEDVVITLTHNNYIKRIPLDTYRRQNRGGKGVKGMGTKEEDFVENMLITTTHHTILFFTTRGRVYNLKAYEIAEASRQAKGTAIINLLQLEQGEKITAIIQVKGFDPERFLFMATRKGIVKKTSLSEFSNIRKVGLIAINLDDDDDLIGVKFTDGESYLMLGTKGGKAIAFSEDDVRAMGRTARGVKGISLGMGDEVVGMDILTHNAEVLTVTEGGYGKRTPTEEYRSQTRGGKGLINMKVTDKTGYVVGIKVVHPEQELMLITTDGIVIRTNVEDISVISRNTQGVKLMSTAENDKVASMATMDQKND</sequence>
<dbReference type="SUPFAM" id="SSF101904">
    <property type="entry name" value="GyrA/ParC C-terminal domain-like"/>
    <property type="match status" value="1"/>
</dbReference>
<evidence type="ECO:0000256" key="2">
    <source>
        <dbReference type="ARBA" id="ARBA00008263"/>
    </source>
</evidence>
<keyword evidence="8 9" id="KW-0413">Isomerase</keyword>
<evidence type="ECO:0000256" key="3">
    <source>
        <dbReference type="ARBA" id="ARBA00022490"/>
    </source>
</evidence>
<dbReference type="NCBIfam" id="TIGR01063">
    <property type="entry name" value="gyrA"/>
    <property type="match status" value="1"/>
</dbReference>
<dbReference type="NCBIfam" id="NF004044">
    <property type="entry name" value="PRK05561.1"/>
    <property type="match status" value="1"/>
</dbReference>
<evidence type="ECO:0000256" key="7">
    <source>
        <dbReference type="ARBA" id="ARBA00023125"/>
    </source>
</evidence>
<dbReference type="PANTHER" id="PTHR43493">
    <property type="entry name" value="DNA GYRASE/TOPOISOMERASE SUBUNIT A"/>
    <property type="match status" value="1"/>
</dbReference>
<dbReference type="CDD" id="cd00187">
    <property type="entry name" value="TOP4c"/>
    <property type="match status" value="1"/>
</dbReference>
<dbReference type="GO" id="GO:0005694">
    <property type="term" value="C:chromosome"/>
    <property type="evidence" value="ECO:0007669"/>
    <property type="project" value="InterPro"/>
</dbReference>
<comment type="function">
    <text evidence="9">A type II topoisomerase that negatively supercoils closed circular double-stranded (ds) DNA in an ATP-dependent manner to modulate DNA topology and maintain chromosomes in an underwound state. Negative supercoiling favors strand separation, and DNA replication, transcription, recombination and repair, all of which involve strand separation. Also able to catalyze the interconversion of other topological isomers of dsDNA rings, including catenanes and knotted rings. Type II topoisomerases break and join 2 DNA strands simultaneously in an ATP-dependent manner.</text>
</comment>
<dbReference type="HAMAP" id="MF_01897">
    <property type="entry name" value="GyrA"/>
    <property type="match status" value="1"/>
</dbReference>
<feature type="domain" description="Topo IIA-type catalytic" evidence="11">
    <location>
        <begin position="34"/>
        <end position="498"/>
    </location>
</feature>
<evidence type="ECO:0000256" key="8">
    <source>
        <dbReference type="ARBA" id="ARBA00023235"/>
    </source>
</evidence>
<dbReference type="PANTHER" id="PTHR43493:SF5">
    <property type="entry name" value="DNA GYRASE SUBUNIT A, CHLOROPLASTIC_MITOCHONDRIAL"/>
    <property type="match status" value="1"/>
</dbReference>
<comment type="similarity">
    <text evidence="2 9">Belongs to the type II topoisomerase GyrA/ParC subunit family.</text>
</comment>
<keyword evidence="7 9" id="KW-0238">DNA-binding</keyword>
<dbReference type="InterPro" id="IPR035516">
    <property type="entry name" value="Gyrase/topoIV_suA_C"/>
</dbReference>
<dbReference type="Pfam" id="PF00521">
    <property type="entry name" value="DNA_topoisoIV"/>
    <property type="match status" value="1"/>
</dbReference>
<dbReference type="Gene3D" id="1.10.268.10">
    <property type="entry name" value="Topoisomerase, domain 3"/>
    <property type="match status" value="1"/>
</dbReference>
<dbReference type="PROSITE" id="PS52040">
    <property type="entry name" value="TOPO_IIA"/>
    <property type="match status" value="1"/>
</dbReference>
<organism evidence="12 13">
    <name type="scientific">Selenomonas ruminantium</name>
    <dbReference type="NCBI Taxonomy" id="971"/>
    <lineage>
        <taxon>Bacteria</taxon>
        <taxon>Bacillati</taxon>
        <taxon>Bacillota</taxon>
        <taxon>Negativicutes</taxon>
        <taxon>Selenomonadales</taxon>
        <taxon>Selenomonadaceae</taxon>
        <taxon>Selenomonas</taxon>
    </lineage>
</organism>
<evidence type="ECO:0000256" key="4">
    <source>
        <dbReference type="ARBA" id="ARBA00022741"/>
    </source>
</evidence>
<comment type="subunit">
    <text evidence="9">Heterotetramer, composed of two GyrA and two GyrB chains. In the heterotetramer, GyrA contains the active site tyrosine that forms a transient covalent intermediate with DNA, while GyrB binds cofactors and catalyzes ATP hydrolysis.</text>
</comment>
<dbReference type="GO" id="GO:0009330">
    <property type="term" value="C:DNA topoisomerase type II (double strand cut, ATP-hydrolyzing) complex"/>
    <property type="evidence" value="ECO:0007669"/>
    <property type="project" value="TreeGrafter"/>
</dbReference>
<dbReference type="InterPro" id="IPR050220">
    <property type="entry name" value="Type_II_DNA_Topoisomerases"/>
</dbReference>
<dbReference type="FunFam" id="3.30.1360.40:FF:000002">
    <property type="entry name" value="DNA gyrase subunit A"/>
    <property type="match status" value="1"/>
</dbReference>
<dbReference type="Gene3D" id="2.120.10.90">
    <property type="entry name" value="DNA gyrase/topoisomerase IV, subunit A, C-terminal"/>
    <property type="match status" value="1"/>
</dbReference>
<dbReference type="GO" id="GO:0003677">
    <property type="term" value="F:DNA binding"/>
    <property type="evidence" value="ECO:0007669"/>
    <property type="project" value="UniProtKB-UniRule"/>
</dbReference>
<dbReference type="FunFam" id="3.90.199.10:FF:000001">
    <property type="entry name" value="DNA gyrase subunit A"/>
    <property type="match status" value="1"/>
</dbReference>
<comment type="catalytic activity">
    <reaction evidence="1 9 10">
        <text>ATP-dependent breakage, passage and rejoining of double-stranded DNA.</text>
        <dbReference type="EC" id="5.6.2.2"/>
    </reaction>
</comment>
<dbReference type="EC" id="5.6.2.2" evidence="9"/>
<dbReference type="InterPro" id="IPR013758">
    <property type="entry name" value="Topo_IIA_A/C_ab"/>
</dbReference>
<evidence type="ECO:0000313" key="13">
    <source>
        <dbReference type="Proteomes" id="UP000183639"/>
    </source>
</evidence>
<dbReference type="InterPro" id="IPR005743">
    <property type="entry name" value="GyrA"/>
</dbReference>
<dbReference type="Proteomes" id="UP000183639">
    <property type="component" value="Unassembled WGS sequence"/>
</dbReference>
<evidence type="ECO:0000256" key="10">
    <source>
        <dbReference type="PROSITE-ProRule" id="PRU01384"/>
    </source>
</evidence>
<dbReference type="SUPFAM" id="SSF56719">
    <property type="entry name" value="Type II DNA topoisomerase"/>
    <property type="match status" value="1"/>
</dbReference>
<accession>A0A1I3DWL0</accession>
<evidence type="ECO:0000256" key="1">
    <source>
        <dbReference type="ARBA" id="ARBA00000185"/>
    </source>
</evidence>
<name>A0A1I3DWL0_SELRU</name>
<dbReference type="GO" id="GO:0006265">
    <property type="term" value="P:DNA topological change"/>
    <property type="evidence" value="ECO:0007669"/>
    <property type="project" value="UniProtKB-UniRule"/>
</dbReference>
<dbReference type="FunFam" id="1.10.268.10:FF:000001">
    <property type="entry name" value="DNA gyrase subunit A"/>
    <property type="match status" value="1"/>
</dbReference>
<evidence type="ECO:0000256" key="6">
    <source>
        <dbReference type="ARBA" id="ARBA00023029"/>
    </source>
</evidence>